<keyword evidence="2" id="KW-0812">Transmembrane</keyword>
<dbReference type="Gene3D" id="2.60.40.10">
    <property type="entry name" value="Immunoglobulins"/>
    <property type="match status" value="1"/>
</dbReference>
<evidence type="ECO:0000256" key="3">
    <source>
        <dbReference type="SAM" id="SignalP"/>
    </source>
</evidence>
<accession>A0ABV9LSY8</accession>
<evidence type="ECO:0000256" key="1">
    <source>
        <dbReference type="SAM" id="Coils"/>
    </source>
</evidence>
<dbReference type="InterPro" id="IPR011110">
    <property type="entry name" value="Reg_prop"/>
</dbReference>
<proteinExistence type="predicted"/>
<name>A0ABV9LSY8_9ALTE</name>
<evidence type="ECO:0000313" key="7">
    <source>
        <dbReference type="Proteomes" id="UP001595897"/>
    </source>
</evidence>
<dbReference type="InterPro" id="IPR052155">
    <property type="entry name" value="Biofilm_reg_signaling"/>
</dbReference>
<dbReference type="NCBIfam" id="TIGR00254">
    <property type="entry name" value="GGDEF"/>
    <property type="match status" value="1"/>
</dbReference>
<dbReference type="SMART" id="SM00267">
    <property type="entry name" value="GGDEF"/>
    <property type="match status" value="1"/>
</dbReference>
<organism evidence="6 7">
    <name type="scientific">Glaciecola siphonariae</name>
    <dbReference type="NCBI Taxonomy" id="521012"/>
    <lineage>
        <taxon>Bacteria</taxon>
        <taxon>Pseudomonadati</taxon>
        <taxon>Pseudomonadota</taxon>
        <taxon>Gammaproteobacteria</taxon>
        <taxon>Alteromonadales</taxon>
        <taxon>Alteromonadaceae</taxon>
        <taxon>Glaciecola</taxon>
    </lineage>
</organism>
<dbReference type="InterPro" id="IPR000160">
    <property type="entry name" value="GGDEF_dom"/>
</dbReference>
<dbReference type="InterPro" id="IPR001633">
    <property type="entry name" value="EAL_dom"/>
</dbReference>
<dbReference type="SUPFAM" id="SSF141868">
    <property type="entry name" value="EAL domain-like"/>
    <property type="match status" value="1"/>
</dbReference>
<dbReference type="SMART" id="SM00052">
    <property type="entry name" value="EAL"/>
    <property type="match status" value="1"/>
</dbReference>
<dbReference type="PANTHER" id="PTHR44757:SF2">
    <property type="entry name" value="BIOFILM ARCHITECTURE MAINTENANCE PROTEIN MBAA"/>
    <property type="match status" value="1"/>
</dbReference>
<sequence length="1356" mass="152480">MLKSANSLMFICLVAVFLCFSFISPASSLAFNALEATSIKHFRAYPMLVPEGQGAPFARHSQQDAQGFIWITSGPTVQRFDGYDTTPFDLPYFDENVRGTNPYLYRDKNNRFWVGQGGLFYFDVNRQQFTSVTSTQHIHVDSIIEDKNGFLWLAGNGYGIYQYDSQAMEIVASFNTDPNDSVSINTSGSANNSPASSKIKGVSNIYDVQSLNYDPKHHALWIVAAQGVFRFDISTERVSKISTPLDSVFESLLIRDAALDTTNNTLWVGSFRGLLKIDTQTYASRLYTVNDDNNTLPDNHVTTSFIDSNNNAWFGFEKAGMCAYQVTTDTFLCMRAAFDEDGKIPFATVEDINEDDSGNLWLSMNSQGLFRVSPDLEKFIDIKRLYTKQLDDFIPHVFDGQYTEQQELWMATDGGGIAIFDLKNEAFRTLKHDPSDVNSIGANSVISLTQDEFGHIWAGMWSGGLARINPSTMEVKSFYEQPDAPADQTLGGNNVFVVEADLQGGLWMSIWGHGVQYYHFETQRFTNFFSRLKGGNSDIYNIGVVDMALTGDYLYIAGRYGLEQLHIPTGKVERVLEEAFGGISHVYPAANNTLWLGTSSGLVQLDLSTKEYRVLTEQDGLANNEVNFVAEDDNGRIWAATLNGLSVYDKDERVFRNFYEQNGLVSNYTSTHGEFTFVEGKIIVPTNLGANIINPVDFPEPLQAPKTYIKSVDVLHTDESTTQGFDYANILSSDITRELPYHNNSISISFSALGYVFPEKMRYRYRLLGWQSELIELEPSNRSVSFTNLPAGEYVFEVYAANSDDVWDETGSQFTFRILTPWWLTWWFIAAVFLSSLLLIYAAFRWRMAASKRSQAALKTQVSEKTQQLQEYAKNLEQTSNSLADLNSDLEARVQQRTQELEKQVNERREAELKLFHMAFHDSLTGLPNREWLVQLIEKLIAQASKDKDLIYAVMFLDGDRFKQINDTMGHSFGDKLLIACAERLKCLMNDAQHVARLGGDEFTVVTEGMSVSAIEALAGSIVQAFEEPFLIESATVYFNVSVGVVCCDSDYKNVPSVLKNADIAMYHAKASGRSVYKVFDDKMQEQALNNIEIEQGLRDAVLKQEFELVYQPVFSIKDGVLRGFEALLRWHHPEKGLISPADFIPIAEETGLIWDIGAWVLREACMQGAHWHAQTNKLKPSIAINLSSNQLRNTQFLSLLDKTTSESGIDSRRIKLELTESLLIENSHQLETLYNCLQARHIDLAIDDFGTGYSSLAYLNNIPVQFLKIDRSFVAAIDNNSNELVDKNALKILKAIVSLGKSLGKQIVAEGIETELQLNYLKRFGCDMGQGFYLSRPLSKQAASDLLMSHDEQQL</sequence>
<feature type="domain" description="GGDEF" evidence="5">
    <location>
        <begin position="950"/>
        <end position="1082"/>
    </location>
</feature>
<dbReference type="InterPro" id="IPR015943">
    <property type="entry name" value="WD40/YVTN_repeat-like_dom_sf"/>
</dbReference>
<dbReference type="InterPro" id="IPR013783">
    <property type="entry name" value="Ig-like_fold"/>
</dbReference>
<feature type="signal peptide" evidence="3">
    <location>
        <begin position="1"/>
        <end position="30"/>
    </location>
</feature>
<dbReference type="InterPro" id="IPR035919">
    <property type="entry name" value="EAL_sf"/>
</dbReference>
<dbReference type="CDD" id="cd01949">
    <property type="entry name" value="GGDEF"/>
    <property type="match status" value="1"/>
</dbReference>
<evidence type="ECO:0000259" key="5">
    <source>
        <dbReference type="PROSITE" id="PS50887"/>
    </source>
</evidence>
<dbReference type="Gene3D" id="3.20.20.450">
    <property type="entry name" value="EAL domain"/>
    <property type="match status" value="1"/>
</dbReference>
<keyword evidence="7" id="KW-1185">Reference proteome</keyword>
<dbReference type="Pfam" id="PF00990">
    <property type="entry name" value="GGDEF"/>
    <property type="match status" value="1"/>
</dbReference>
<dbReference type="RefSeq" id="WP_382406371.1">
    <property type="nucleotide sequence ID" value="NZ_JBHSGU010000002.1"/>
</dbReference>
<dbReference type="InterPro" id="IPR011123">
    <property type="entry name" value="Y_Y_Y"/>
</dbReference>
<dbReference type="InterPro" id="IPR029787">
    <property type="entry name" value="Nucleotide_cyclase"/>
</dbReference>
<evidence type="ECO:0000259" key="4">
    <source>
        <dbReference type="PROSITE" id="PS50883"/>
    </source>
</evidence>
<protein>
    <submittedName>
        <fullName evidence="6">EAL domain-containing protein</fullName>
    </submittedName>
</protein>
<dbReference type="InterPro" id="IPR043128">
    <property type="entry name" value="Rev_trsase/Diguanyl_cyclase"/>
</dbReference>
<keyword evidence="1" id="KW-0175">Coiled coil</keyword>
<keyword evidence="2" id="KW-0472">Membrane</keyword>
<reference evidence="7" key="1">
    <citation type="journal article" date="2019" name="Int. J. Syst. Evol. Microbiol.">
        <title>The Global Catalogue of Microorganisms (GCM) 10K type strain sequencing project: providing services to taxonomists for standard genome sequencing and annotation.</title>
        <authorList>
            <consortium name="The Broad Institute Genomics Platform"/>
            <consortium name="The Broad Institute Genome Sequencing Center for Infectious Disease"/>
            <person name="Wu L."/>
            <person name="Ma J."/>
        </authorList>
    </citation>
    <scope>NUCLEOTIDE SEQUENCE [LARGE SCALE GENOMIC DNA]</scope>
    <source>
        <strain evidence="7">KACC 12507</strain>
    </source>
</reference>
<evidence type="ECO:0000313" key="6">
    <source>
        <dbReference type="EMBL" id="MFC4699632.1"/>
    </source>
</evidence>
<keyword evidence="2" id="KW-1133">Transmembrane helix</keyword>
<dbReference type="Pfam" id="PF07494">
    <property type="entry name" value="Reg_prop"/>
    <property type="match status" value="1"/>
</dbReference>
<feature type="chain" id="PRO_5046949900" evidence="3">
    <location>
        <begin position="31"/>
        <end position="1356"/>
    </location>
</feature>
<dbReference type="Proteomes" id="UP001595897">
    <property type="component" value="Unassembled WGS sequence"/>
</dbReference>
<dbReference type="SUPFAM" id="SSF63829">
    <property type="entry name" value="Calcium-dependent phosphotriesterase"/>
    <property type="match status" value="3"/>
</dbReference>
<dbReference type="PROSITE" id="PS50887">
    <property type="entry name" value="GGDEF"/>
    <property type="match status" value="1"/>
</dbReference>
<dbReference type="CDD" id="cd01948">
    <property type="entry name" value="EAL"/>
    <property type="match status" value="1"/>
</dbReference>
<dbReference type="PROSITE" id="PS50883">
    <property type="entry name" value="EAL"/>
    <property type="match status" value="1"/>
</dbReference>
<comment type="caution">
    <text evidence="6">The sequence shown here is derived from an EMBL/GenBank/DDBJ whole genome shotgun (WGS) entry which is preliminary data.</text>
</comment>
<dbReference type="SUPFAM" id="SSF55073">
    <property type="entry name" value="Nucleotide cyclase"/>
    <property type="match status" value="1"/>
</dbReference>
<dbReference type="Gene3D" id="3.30.70.270">
    <property type="match status" value="1"/>
</dbReference>
<dbReference type="Pfam" id="PF07495">
    <property type="entry name" value="Y_Y_Y"/>
    <property type="match status" value="1"/>
</dbReference>
<feature type="coiled-coil region" evidence="1">
    <location>
        <begin position="855"/>
        <end position="914"/>
    </location>
</feature>
<evidence type="ECO:0000256" key="2">
    <source>
        <dbReference type="SAM" id="Phobius"/>
    </source>
</evidence>
<keyword evidence="3" id="KW-0732">Signal</keyword>
<feature type="transmembrane region" description="Helical" evidence="2">
    <location>
        <begin position="822"/>
        <end position="844"/>
    </location>
</feature>
<dbReference type="Pfam" id="PF00563">
    <property type="entry name" value="EAL"/>
    <property type="match status" value="1"/>
</dbReference>
<dbReference type="EMBL" id="JBHSGU010000002">
    <property type="protein sequence ID" value="MFC4699632.1"/>
    <property type="molecule type" value="Genomic_DNA"/>
</dbReference>
<dbReference type="Gene3D" id="2.130.10.10">
    <property type="entry name" value="YVTN repeat-like/Quinoprotein amine dehydrogenase"/>
    <property type="match status" value="3"/>
</dbReference>
<gene>
    <name evidence="6" type="ORF">ACFO4O_05615</name>
</gene>
<dbReference type="PANTHER" id="PTHR44757">
    <property type="entry name" value="DIGUANYLATE CYCLASE DGCP"/>
    <property type="match status" value="1"/>
</dbReference>
<feature type="domain" description="EAL" evidence="4">
    <location>
        <begin position="1091"/>
        <end position="1352"/>
    </location>
</feature>